<keyword evidence="1" id="KW-0175">Coiled coil</keyword>
<evidence type="ECO:0000256" key="1">
    <source>
        <dbReference type="SAM" id="Coils"/>
    </source>
</evidence>
<dbReference type="AlphaFoldDB" id="A0A2M7WTV5"/>
<feature type="coiled-coil region" evidence="1">
    <location>
        <begin position="54"/>
        <end position="144"/>
    </location>
</feature>
<accession>A0A2M7WTV5</accession>
<organism evidence="2 3">
    <name type="scientific">Candidatus Zambryskibacteria bacterium CG_4_9_14_3_um_filter_40_16</name>
    <dbReference type="NCBI Taxonomy" id="1975111"/>
    <lineage>
        <taxon>Bacteria</taxon>
        <taxon>Candidatus Zambryskiibacteriota</taxon>
    </lineage>
</organism>
<dbReference type="Gene3D" id="6.10.250.3150">
    <property type="match status" value="1"/>
</dbReference>
<name>A0A2M7WTV5_9BACT</name>
<sequence length="273" mass="31171">MPFVDVFYIETMLDKKLFICGRKIIVSTLFFSLSLYLFPPIHTINAQGITDAQEAKLQAEYDALQKEIAKWQGVLDETRSKSQSIQGDITVLNAKIKEAEAAIKAKNIAIQQLGSQINDKTKTISTLETKLAKGKESLAQLIRKTNELDKFSLAEVILTNSDLSEFFNDLDSFESIKRDMKTHFENIREVRTATEKEKRQLDIKKNQEVDAKYVVETKKTTISKSEKEKQQLLSVSKQQEKSYQTILAERQERAAQIRAALFRLRDTEGIPFG</sequence>
<protein>
    <recommendedName>
        <fullName evidence="4">Peptidase M23 domain-containing protein</fullName>
    </recommendedName>
</protein>
<comment type="caution">
    <text evidence="2">The sequence shown here is derived from an EMBL/GenBank/DDBJ whole genome shotgun (WGS) entry which is preliminary data.</text>
</comment>
<dbReference type="Proteomes" id="UP000231487">
    <property type="component" value="Unassembled WGS sequence"/>
</dbReference>
<evidence type="ECO:0000313" key="3">
    <source>
        <dbReference type="Proteomes" id="UP000231487"/>
    </source>
</evidence>
<proteinExistence type="predicted"/>
<dbReference type="EMBL" id="PFXE01000040">
    <property type="protein sequence ID" value="PJA33412.1"/>
    <property type="molecule type" value="Genomic_DNA"/>
</dbReference>
<evidence type="ECO:0008006" key="4">
    <source>
        <dbReference type="Google" id="ProtNLM"/>
    </source>
</evidence>
<reference evidence="3" key="1">
    <citation type="submission" date="2017-09" db="EMBL/GenBank/DDBJ databases">
        <title>Depth-based differentiation of microbial function through sediment-hosted aquifers and enrichment of novel symbionts in the deep terrestrial subsurface.</title>
        <authorList>
            <person name="Probst A.J."/>
            <person name="Ladd B."/>
            <person name="Jarett J.K."/>
            <person name="Geller-Mcgrath D.E."/>
            <person name="Sieber C.M.K."/>
            <person name="Emerson J.B."/>
            <person name="Anantharaman K."/>
            <person name="Thomas B.C."/>
            <person name="Malmstrom R."/>
            <person name="Stieglmeier M."/>
            <person name="Klingl A."/>
            <person name="Woyke T."/>
            <person name="Ryan C.M."/>
            <person name="Banfield J.F."/>
        </authorList>
    </citation>
    <scope>NUCLEOTIDE SEQUENCE [LARGE SCALE GENOMIC DNA]</scope>
</reference>
<feature type="non-terminal residue" evidence="2">
    <location>
        <position position="273"/>
    </location>
</feature>
<evidence type="ECO:0000313" key="2">
    <source>
        <dbReference type="EMBL" id="PJA33412.1"/>
    </source>
</evidence>
<gene>
    <name evidence="2" type="ORF">CO184_02020</name>
</gene>